<dbReference type="GO" id="GO:0050793">
    <property type="term" value="P:regulation of developmental process"/>
    <property type="evidence" value="ECO:0007669"/>
    <property type="project" value="UniProtKB-ARBA"/>
</dbReference>
<dbReference type="PRINTS" id="PR00326">
    <property type="entry name" value="GTP1OBG"/>
</dbReference>
<evidence type="ECO:0000256" key="1">
    <source>
        <dbReference type="ARBA" id="ARBA00004604"/>
    </source>
</evidence>
<feature type="compositionally biased region" description="Basic residues" evidence="6">
    <location>
        <begin position="19"/>
        <end position="46"/>
    </location>
</feature>
<protein>
    <recommendedName>
        <fullName evidence="7">CP-type G domain-containing protein</fullName>
    </recommendedName>
</protein>
<dbReference type="Gene3D" id="1.10.1580.10">
    <property type="match status" value="1"/>
</dbReference>
<reference evidence="8 9" key="1">
    <citation type="journal article" date="2018" name="MBio">
        <title>Comparative Genomics Reveals the Core Gene Toolbox for the Fungus-Insect Symbiosis.</title>
        <authorList>
            <person name="Wang Y."/>
            <person name="Stata M."/>
            <person name="Wang W."/>
            <person name="Stajich J.E."/>
            <person name="White M.M."/>
            <person name="Moncalvo J.M."/>
        </authorList>
    </citation>
    <scope>NUCLEOTIDE SEQUENCE [LARGE SCALE GENOMIC DNA]</scope>
    <source>
        <strain evidence="8 9">SC-DP-2</strain>
    </source>
</reference>
<dbReference type="GO" id="GO:0005730">
    <property type="term" value="C:nucleolus"/>
    <property type="evidence" value="ECO:0007669"/>
    <property type="project" value="UniProtKB-SubCell"/>
</dbReference>
<feature type="region of interest" description="Disordered" evidence="6">
    <location>
        <begin position="9"/>
        <end position="51"/>
    </location>
</feature>
<evidence type="ECO:0000256" key="5">
    <source>
        <dbReference type="ARBA" id="ARBA00023242"/>
    </source>
</evidence>
<dbReference type="CDD" id="cd04178">
    <property type="entry name" value="Nucleostemin_like"/>
    <property type="match status" value="1"/>
</dbReference>
<organism evidence="8 9">
    <name type="scientific">Smittium megazygosporum</name>
    <dbReference type="NCBI Taxonomy" id="133381"/>
    <lineage>
        <taxon>Eukaryota</taxon>
        <taxon>Fungi</taxon>
        <taxon>Fungi incertae sedis</taxon>
        <taxon>Zoopagomycota</taxon>
        <taxon>Kickxellomycotina</taxon>
        <taxon>Harpellomycetes</taxon>
        <taxon>Harpellales</taxon>
        <taxon>Legeriomycetaceae</taxon>
        <taxon>Smittium</taxon>
    </lineage>
</organism>
<evidence type="ECO:0000256" key="2">
    <source>
        <dbReference type="ARBA" id="ARBA00022741"/>
    </source>
</evidence>
<dbReference type="PROSITE" id="PS51721">
    <property type="entry name" value="G_CP"/>
    <property type="match status" value="1"/>
</dbReference>
<feature type="compositionally biased region" description="Polar residues" evidence="6">
    <location>
        <begin position="612"/>
        <end position="635"/>
    </location>
</feature>
<dbReference type="SUPFAM" id="SSF52540">
    <property type="entry name" value="P-loop containing nucleoside triphosphate hydrolases"/>
    <property type="match status" value="1"/>
</dbReference>
<evidence type="ECO:0000256" key="3">
    <source>
        <dbReference type="ARBA" id="ARBA00023054"/>
    </source>
</evidence>
<proteinExistence type="predicted"/>
<evidence type="ECO:0000259" key="7">
    <source>
        <dbReference type="PROSITE" id="PS51721"/>
    </source>
</evidence>
<evidence type="ECO:0000313" key="8">
    <source>
        <dbReference type="EMBL" id="PVU85843.1"/>
    </source>
</evidence>
<dbReference type="InterPro" id="IPR027417">
    <property type="entry name" value="P-loop_NTPase"/>
</dbReference>
<keyword evidence="3" id="KW-0175">Coiled coil</keyword>
<dbReference type="InterPro" id="IPR014813">
    <property type="entry name" value="Gnl3_N_dom"/>
</dbReference>
<comment type="caution">
    <text evidence="8">The sequence shown here is derived from an EMBL/GenBank/DDBJ whole genome shotgun (WGS) entry which is preliminary data.</text>
</comment>
<evidence type="ECO:0000256" key="6">
    <source>
        <dbReference type="SAM" id="MobiDB-lite"/>
    </source>
</evidence>
<dbReference type="InterPro" id="IPR030378">
    <property type="entry name" value="G_CP_dom"/>
</dbReference>
<feature type="region of interest" description="Disordered" evidence="6">
    <location>
        <begin position="515"/>
        <end position="641"/>
    </location>
</feature>
<dbReference type="InterPro" id="IPR050755">
    <property type="entry name" value="TRAFAC_YlqF/YawG_RiboMat"/>
</dbReference>
<feature type="compositionally biased region" description="Basic residues" evidence="6">
    <location>
        <begin position="588"/>
        <end position="602"/>
    </location>
</feature>
<dbReference type="Proteomes" id="UP000245609">
    <property type="component" value="Unassembled WGS sequence"/>
</dbReference>
<name>A0A2T9Y0K1_9FUNG</name>
<feature type="compositionally biased region" description="Polar residues" evidence="6">
    <location>
        <begin position="546"/>
        <end position="558"/>
    </location>
</feature>
<keyword evidence="9" id="KW-1185">Reference proteome</keyword>
<dbReference type="Gene3D" id="3.40.50.300">
    <property type="entry name" value="P-loop containing nucleotide triphosphate hydrolases"/>
    <property type="match status" value="1"/>
</dbReference>
<dbReference type="FunFam" id="1.10.1580.10:FF:000002">
    <property type="entry name" value="Guanine nucleotide-binding protein-like 3 (nucleolar)-like"/>
    <property type="match status" value="1"/>
</dbReference>
<accession>A0A2T9Y0K1</accession>
<dbReference type="AlphaFoldDB" id="A0A2T9Y0K1"/>
<evidence type="ECO:0000256" key="4">
    <source>
        <dbReference type="ARBA" id="ARBA00023134"/>
    </source>
</evidence>
<dbReference type="OrthoDB" id="10266128at2759"/>
<dbReference type="Pfam" id="PF01926">
    <property type="entry name" value="MMR_HSR1"/>
    <property type="match status" value="1"/>
</dbReference>
<gene>
    <name evidence="8" type="ORF">BB560_006892</name>
</gene>
<dbReference type="GO" id="GO:0005525">
    <property type="term" value="F:GTP binding"/>
    <property type="evidence" value="ECO:0007669"/>
    <property type="project" value="UniProtKB-KW"/>
</dbReference>
<feature type="domain" description="CP-type G" evidence="7">
    <location>
        <begin position="147"/>
        <end position="325"/>
    </location>
</feature>
<dbReference type="STRING" id="133381.A0A2T9Y0K1"/>
<sequence>MLFLSLEHKSKRLSGSMKNKIHKRATEKHRKDRKALKNNPRTKKLKKDPGIPSMFPFKEKLLLQIEESKQKAKEEAAAKVLLNKQKQKSLLEGNTSGNSMYELANNASERESTFSKNQALSQNEEFGILEGDNAASGTKDNSRRAYFRDFMKVANTSDVVLFVLDARDPMGTRSKQIEELITSRFNKKLVLVLNKVDLVPKDNLLQWLAFLRKERPTLLFKSNTQQQRSNLGSSSFGSIGSTTETVGGESLLQLLKNYCRNLNIKTAITVGVIGFPNVGKSSLINSLKRTRVCAVGPTPGFTKSVQLIHLDKTIRLLDSPGVVFNFDLNRNSKFTEEQNEICLRNIVKVELLSNPVGPAEVVINRCDQDTLAKKYNVLPYRNATEFLVQLARIRGRFKRGGIPDLNSAARIILTDWNSGKIPYYTMVPESPSSTQSQIKQKEEIEIVSSWGQEFDLNQLYKLDSEITNSLPNQPEVENLSDLTSRKRKNDPSPLLPLSVSVGKELKLDGIELEMDMDAKPENSMSDSDEEMSFSSGEEQVDDHQTSRVVINLNTTTEPENPINKKQKVEKPSPVDLEESLLNPQTNKMNRKNQKKLSKKQNKNNKLERLETPSDNEMGSNNVNINTNKYTATSADSSDEEL</sequence>
<evidence type="ECO:0000313" key="9">
    <source>
        <dbReference type="Proteomes" id="UP000245609"/>
    </source>
</evidence>
<dbReference type="InterPro" id="IPR023179">
    <property type="entry name" value="GTP-bd_ortho_bundle_sf"/>
</dbReference>
<dbReference type="Pfam" id="PF08701">
    <property type="entry name" value="GN3L_Grn1"/>
    <property type="match status" value="1"/>
</dbReference>
<dbReference type="GO" id="GO:0051239">
    <property type="term" value="P:regulation of multicellular organismal process"/>
    <property type="evidence" value="ECO:0007669"/>
    <property type="project" value="UniProtKB-ARBA"/>
</dbReference>
<dbReference type="EMBL" id="MBFS01003598">
    <property type="protein sequence ID" value="PVU85843.1"/>
    <property type="molecule type" value="Genomic_DNA"/>
</dbReference>
<dbReference type="InterPro" id="IPR006073">
    <property type="entry name" value="GTP-bd"/>
</dbReference>
<keyword evidence="4" id="KW-0342">GTP-binding</keyword>
<keyword evidence="2" id="KW-0547">Nucleotide-binding</keyword>
<dbReference type="PANTHER" id="PTHR11089:SF30">
    <property type="entry name" value="GUANINE NUCLEOTIDE-BINDING PROTEIN-LIKE 3 HOMOLOG"/>
    <property type="match status" value="1"/>
</dbReference>
<keyword evidence="5" id="KW-0539">Nucleus</keyword>
<dbReference type="FunFam" id="3.40.50.300:FF:000571">
    <property type="entry name" value="Guanine nucleotide-binding protein-like NSN1"/>
    <property type="match status" value="1"/>
</dbReference>
<feature type="region of interest" description="Disordered" evidence="6">
    <location>
        <begin position="469"/>
        <end position="497"/>
    </location>
</feature>
<dbReference type="PANTHER" id="PTHR11089">
    <property type="entry name" value="GTP-BINDING PROTEIN-RELATED"/>
    <property type="match status" value="1"/>
</dbReference>
<comment type="subcellular location">
    <subcellularLocation>
        <location evidence="1">Nucleus</location>
        <location evidence="1">Nucleolus</location>
    </subcellularLocation>
</comment>